<dbReference type="NCBIfam" id="TIGR00657">
    <property type="entry name" value="asp_kinases"/>
    <property type="match status" value="1"/>
</dbReference>
<dbReference type="AlphaFoldDB" id="A0A9P1D4Y0"/>
<dbReference type="SUPFAM" id="SSF51735">
    <property type="entry name" value="NAD(P)-binding Rossmann-fold domains"/>
    <property type="match status" value="1"/>
</dbReference>
<evidence type="ECO:0000313" key="30">
    <source>
        <dbReference type="EMBL" id="CAI4002657.1"/>
    </source>
</evidence>
<feature type="compositionally biased region" description="Low complexity" evidence="24">
    <location>
        <begin position="15"/>
        <end position="26"/>
    </location>
</feature>
<dbReference type="InterPro" id="IPR036390">
    <property type="entry name" value="WH_DNA-bd_sf"/>
</dbReference>
<keyword evidence="18" id="KW-0915">Sodium</keyword>
<keyword evidence="12" id="KW-0547">Nucleotide-binding</keyword>
<evidence type="ECO:0000256" key="23">
    <source>
        <dbReference type="ARBA" id="ARBA00048841"/>
    </source>
</evidence>
<dbReference type="GO" id="GO:0046872">
    <property type="term" value="F:metal ion binding"/>
    <property type="evidence" value="ECO:0007669"/>
    <property type="project" value="UniProtKB-KW"/>
</dbReference>
<evidence type="ECO:0000256" key="9">
    <source>
        <dbReference type="ARBA" id="ARBA00022679"/>
    </source>
</evidence>
<evidence type="ECO:0000256" key="11">
    <source>
        <dbReference type="ARBA" id="ARBA00022723"/>
    </source>
</evidence>
<evidence type="ECO:0000259" key="29">
    <source>
        <dbReference type="Pfam" id="PF22468"/>
    </source>
</evidence>
<evidence type="ECO:0000256" key="8">
    <source>
        <dbReference type="ARBA" id="ARBA00022605"/>
    </source>
</evidence>
<dbReference type="InterPro" id="IPR001342">
    <property type="entry name" value="HDH_cat"/>
</dbReference>
<dbReference type="GO" id="GO:0050661">
    <property type="term" value="F:NADP binding"/>
    <property type="evidence" value="ECO:0007669"/>
    <property type="project" value="InterPro"/>
</dbReference>
<keyword evidence="11" id="KW-0479">Metal-binding</keyword>
<dbReference type="InterPro" id="IPR011147">
    <property type="entry name" value="Bifunc_Aspkin/hSer_DH"/>
</dbReference>
<dbReference type="Gene3D" id="3.40.1160.10">
    <property type="entry name" value="Acetylglutamate kinase-like"/>
    <property type="match status" value="1"/>
</dbReference>
<comment type="cofactor">
    <cofactor evidence="1">
        <name>a metal cation</name>
        <dbReference type="ChEBI" id="CHEBI:25213"/>
    </cofactor>
</comment>
<feature type="domain" description="Rad21/Rec8-like protein C-terminal eukaryotic" evidence="28">
    <location>
        <begin position="1088"/>
        <end position="1121"/>
    </location>
</feature>
<evidence type="ECO:0000256" key="7">
    <source>
        <dbReference type="ARBA" id="ARBA00010046"/>
    </source>
</evidence>
<keyword evidence="10" id="KW-0791">Threonine biosynthesis</keyword>
<dbReference type="SUPFAM" id="SSF55347">
    <property type="entry name" value="Glyceraldehyde-3-phosphate dehydrogenase-like, C-terminal domain"/>
    <property type="match status" value="1"/>
</dbReference>
<dbReference type="PANTHER" id="PTHR43070:SF5">
    <property type="entry name" value="HOMOSERINE DEHYDROGENASE"/>
    <property type="match status" value="1"/>
</dbReference>
<evidence type="ECO:0000259" key="25">
    <source>
        <dbReference type="Pfam" id="PF00696"/>
    </source>
</evidence>
<evidence type="ECO:0000256" key="14">
    <source>
        <dbReference type="ARBA" id="ARBA00022840"/>
    </source>
</evidence>
<dbReference type="GO" id="GO:0004072">
    <property type="term" value="F:aspartate kinase activity"/>
    <property type="evidence" value="ECO:0007669"/>
    <property type="project" value="UniProtKB-EC"/>
</dbReference>
<gene>
    <name evidence="30" type="ORF">C1SCF055_LOCUS28597</name>
</gene>
<keyword evidence="8" id="KW-0028">Amino-acid biosynthesis</keyword>
<evidence type="ECO:0000256" key="4">
    <source>
        <dbReference type="ARBA" id="ARBA00005062"/>
    </source>
</evidence>
<evidence type="ECO:0000313" key="33">
    <source>
        <dbReference type="Proteomes" id="UP001152797"/>
    </source>
</evidence>
<dbReference type="InterPro" id="IPR054352">
    <property type="entry name" value="ACT_Aspartokinase"/>
</dbReference>
<dbReference type="CDD" id="cd04921">
    <property type="entry name" value="ACT_AKi-HSDH-ThrA-like_1"/>
    <property type="match status" value="1"/>
</dbReference>
<evidence type="ECO:0000256" key="17">
    <source>
        <dbReference type="ARBA" id="ARBA00023027"/>
    </source>
</evidence>
<dbReference type="OrthoDB" id="5548170at2759"/>
<comment type="similarity">
    <text evidence="7">In the N-terminal section; belongs to the aspartokinase family.</text>
</comment>
<dbReference type="Gene3D" id="3.30.360.10">
    <property type="entry name" value="Dihydrodipicolinate Reductase, domain 2"/>
    <property type="match status" value="1"/>
</dbReference>
<evidence type="ECO:0000256" key="10">
    <source>
        <dbReference type="ARBA" id="ARBA00022697"/>
    </source>
</evidence>
<dbReference type="EMBL" id="CAMXCT020003135">
    <property type="protein sequence ID" value="CAL1156032.1"/>
    <property type="molecule type" value="Genomic_DNA"/>
</dbReference>
<evidence type="ECO:0000256" key="2">
    <source>
        <dbReference type="ARBA" id="ARBA00004986"/>
    </source>
</evidence>
<feature type="region of interest" description="Disordered" evidence="24">
    <location>
        <begin position="63"/>
        <end position="97"/>
    </location>
</feature>
<evidence type="ECO:0000256" key="19">
    <source>
        <dbReference type="ARBA" id="ARBA00023167"/>
    </source>
</evidence>
<keyword evidence="13" id="KW-0418">Kinase</keyword>
<dbReference type="InterPro" id="IPR005106">
    <property type="entry name" value="Asp/hSer_DH_NAD-bd"/>
</dbReference>
<dbReference type="Pfam" id="PF03447">
    <property type="entry name" value="NAD_binding_3"/>
    <property type="match status" value="1"/>
</dbReference>
<feature type="compositionally biased region" description="Low complexity" evidence="24">
    <location>
        <begin position="87"/>
        <end position="97"/>
    </location>
</feature>
<dbReference type="Gene3D" id="3.30.2130.10">
    <property type="entry name" value="VC0802-like"/>
    <property type="match status" value="2"/>
</dbReference>
<reference evidence="31" key="2">
    <citation type="submission" date="2024-04" db="EMBL/GenBank/DDBJ databases">
        <authorList>
            <person name="Chen Y."/>
            <person name="Shah S."/>
            <person name="Dougan E. K."/>
            <person name="Thang M."/>
            <person name="Chan C."/>
        </authorList>
    </citation>
    <scope>NUCLEOTIDE SEQUENCE [LARGE SCALE GENOMIC DNA]</scope>
</reference>
<evidence type="ECO:0000256" key="6">
    <source>
        <dbReference type="ARBA" id="ARBA00007952"/>
    </source>
</evidence>
<dbReference type="SUPFAM" id="SSF55021">
    <property type="entry name" value="ACT-like"/>
    <property type="match status" value="2"/>
</dbReference>
<comment type="pathway">
    <text evidence="3">Amino-acid biosynthesis; L-threonine biosynthesis; L-threonine from L-aspartate: step 3/5.</text>
</comment>
<feature type="domain" description="Aspartokinase ACT" evidence="29">
    <location>
        <begin position="548"/>
        <end position="607"/>
    </location>
</feature>
<evidence type="ECO:0000256" key="18">
    <source>
        <dbReference type="ARBA" id="ARBA00023053"/>
    </source>
</evidence>
<evidence type="ECO:0000256" key="3">
    <source>
        <dbReference type="ARBA" id="ARBA00005056"/>
    </source>
</evidence>
<evidence type="ECO:0000256" key="1">
    <source>
        <dbReference type="ARBA" id="ARBA00001920"/>
    </source>
</evidence>
<evidence type="ECO:0000256" key="20">
    <source>
        <dbReference type="ARBA" id="ARBA00023268"/>
    </source>
</evidence>
<feature type="domain" description="Aspartate/homoserine dehydrogenase NAD-binding" evidence="27">
    <location>
        <begin position="620"/>
        <end position="769"/>
    </location>
</feature>
<reference evidence="30" key="1">
    <citation type="submission" date="2022-10" db="EMBL/GenBank/DDBJ databases">
        <authorList>
            <person name="Chen Y."/>
            <person name="Dougan E. K."/>
            <person name="Chan C."/>
            <person name="Rhodes N."/>
            <person name="Thang M."/>
        </authorList>
    </citation>
    <scope>NUCLEOTIDE SEQUENCE</scope>
</reference>
<dbReference type="GO" id="GO:0009086">
    <property type="term" value="P:methionine biosynthetic process"/>
    <property type="evidence" value="ECO:0007669"/>
    <property type="project" value="UniProtKB-KW"/>
</dbReference>
<dbReference type="SUPFAM" id="SSF46785">
    <property type="entry name" value="Winged helix' DNA-binding domain"/>
    <property type="match status" value="1"/>
</dbReference>
<dbReference type="Pfam" id="PF00696">
    <property type="entry name" value="AA_kinase"/>
    <property type="match status" value="1"/>
</dbReference>
<dbReference type="Pfam" id="PF04824">
    <property type="entry name" value="Rad21_Rec8"/>
    <property type="match status" value="1"/>
</dbReference>
<comment type="catalytic activity">
    <reaction evidence="23">
        <text>L-homoserine + NADP(+) = L-aspartate 4-semialdehyde + NADPH + H(+)</text>
        <dbReference type="Rhea" id="RHEA:15761"/>
        <dbReference type="ChEBI" id="CHEBI:15378"/>
        <dbReference type="ChEBI" id="CHEBI:57476"/>
        <dbReference type="ChEBI" id="CHEBI:57783"/>
        <dbReference type="ChEBI" id="CHEBI:58349"/>
        <dbReference type="ChEBI" id="CHEBI:537519"/>
        <dbReference type="EC" id="1.1.1.3"/>
    </reaction>
    <physiologicalReaction direction="right-to-left" evidence="23">
        <dbReference type="Rhea" id="RHEA:15763"/>
    </physiologicalReaction>
</comment>
<dbReference type="FunFam" id="3.30.2130.10:FF:000001">
    <property type="entry name" value="Bifunctional aspartokinase/homoserine dehydrogenase"/>
    <property type="match status" value="1"/>
</dbReference>
<comment type="function">
    <text evidence="21">Bifunctional aspartate kinase and homoserine dehydrogenase that catalyzes the first and the third steps toward the synthesis of lysine, methionine and threonine from aspartate.</text>
</comment>
<feature type="region of interest" description="Disordered" evidence="24">
    <location>
        <begin position="15"/>
        <end position="39"/>
    </location>
</feature>
<keyword evidence="19" id="KW-0486">Methionine biosynthesis</keyword>
<keyword evidence="16" id="KW-0560">Oxidoreductase</keyword>
<dbReference type="PANTHER" id="PTHR43070">
    <property type="match status" value="1"/>
</dbReference>
<dbReference type="GO" id="GO:0004412">
    <property type="term" value="F:homoserine dehydrogenase activity"/>
    <property type="evidence" value="ECO:0007669"/>
    <property type="project" value="UniProtKB-EC"/>
</dbReference>
<evidence type="ECO:0000259" key="26">
    <source>
        <dbReference type="Pfam" id="PF00742"/>
    </source>
</evidence>
<feature type="domain" description="Aspartokinase ACT" evidence="29">
    <location>
        <begin position="466"/>
        <end position="526"/>
    </location>
</feature>
<dbReference type="Proteomes" id="UP001152797">
    <property type="component" value="Unassembled WGS sequence"/>
</dbReference>
<dbReference type="InterPro" id="IPR001341">
    <property type="entry name" value="Asp_kinase"/>
</dbReference>
<feature type="domain" description="Aspartate/glutamate/uridylate kinase" evidence="25">
    <location>
        <begin position="110"/>
        <end position="420"/>
    </location>
</feature>
<comment type="caution">
    <text evidence="30">The sequence shown here is derived from an EMBL/GenBank/DDBJ whole genome shotgun (WGS) entry which is preliminary data.</text>
</comment>
<evidence type="ECO:0000313" key="32">
    <source>
        <dbReference type="EMBL" id="CAL4789969.1"/>
    </source>
</evidence>
<keyword evidence="9" id="KW-0808">Transferase</keyword>
<evidence type="ECO:0000256" key="21">
    <source>
        <dbReference type="ARBA" id="ARBA00044938"/>
    </source>
</evidence>
<evidence type="ECO:0000256" key="22">
    <source>
        <dbReference type="ARBA" id="ARBA00048561"/>
    </source>
</evidence>
<dbReference type="GO" id="GO:0009090">
    <property type="term" value="P:homoserine biosynthetic process"/>
    <property type="evidence" value="ECO:0007669"/>
    <property type="project" value="TreeGrafter"/>
</dbReference>
<evidence type="ECO:0000256" key="13">
    <source>
        <dbReference type="ARBA" id="ARBA00022777"/>
    </source>
</evidence>
<evidence type="ECO:0000256" key="5">
    <source>
        <dbReference type="ARBA" id="ARBA00005139"/>
    </source>
</evidence>
<comment type="pathway">
    <text evidence="5">Amino-acid biosynthesis; L-threonine biosynthesis; L-threonine from L-aspartate: step 1/5.</text>
</comment>
<evidence type="ECO:0000256" key="12">
    <source>
        <dbReference type="ARBA" id="ARBA00022741"/>
    </source>
</evidence>
<evidence type="ECO:0000313" key="31">
    <source>
        <dbReference type="EMBL" id="CAL1156032.1"/>
    </source>
</evidence>
<evidence type="ECO:0000256" key="24">
    <source>
        <dbReference type="SAM" id="MobiDB-lite"/>
    </source>
</evidence>
<sequence>MASSMAFATLRPTFSSSHPVLSSASSNHHARTRASAAPSGAEAAGVVSAGTVAACGAVRRRVARRSRGSVARRSARPSFRGQRRSVATEAPPETKTTEQAWKKYGLKWGVHKFGGASLNDAELYKTCGDLLLSESKNHAVNGQNVPTAAIVSAAGGMTDALVSIINTSLVSVEESCEKLTATAERQKSILLELVPDHKELTDQVIKNIEQDQDAVKAMLLAASKMRGVPPQMLELVAGLGEVWSAQTLAAYLKSVGTTCEWIDARDVLIVPDGPLSGLGEKGTAMDTIEPFWDESAERLERWWLNNLADKEGSPFVIITGFVCSTMSGRPTTLKRSGSDYSATIFAKILDASNVTFWKNVSGVYTADPRQVPEAFPINSRLVPSMTFDEAMELAYFGGQVLHPSAMVPCIEERIPVLVKNVFDPAHPGTRVYGRGDAILRWDDQDDEIDENMPVKAITSIEKVSLITITGTSFMGTHGVAERFMAALASVGVNVILTSQGSSEHSISVAVANTDGKLALQAVEDAFQLEIARNTETRANLMEDLSILAVIGEGMKNYAGISGRFFNALGQSKVNIVAIAQGSSERNISAVVSRDELGLALKGTHDAFLLKESCVSVSVIGSGRVGSAFLQKLKAWESNEGRDFSLPSMREVQYLTIDLRALCDKNKMFCAQRGLPLAELEKHIADGSLDLRKIEGKDFTSETEVSDSNLDAFIEFTESKEYPRKIIVDCTDSEAVASRYPDWLQRGFHIITPNRQVLVGPYEHYKECFKHVGNVGKFGGAQFRYDATVGGQIPIITLLQDLLQTGDRIDSLTGVLSGTLSLAFNQLNADPEMPFSQAYQLASERQLTATNSEEDLSGFDTAKKSLILARELGLTLELSDVQVDSLLPEPVEGKDLLALLKEKVDGPMAEKFREAKEKGELLFYVGRIDVPKGSITAGIQSFPAQNPPFAVQDADMAVEVVSQRFPESTPLVFRGPGAGADFAASGLFASLRLGEAQVESLQIPPLRSPGMLEETPVVTETLLLENAPSSMNAVVTGAMDDEDQSGNARLGYSGRSEKMHRFLAKEFKDTGAADLSYEEMCRNQTRGRRELIAGCFFELLVLKTNGVINLEQANPLSDIKIAKAGQFAK</sequence>
<dbReference type="Gene3D" id="3.40.50.720">
    <property type="entry name" value="NAD(P)-binding Rossmann-like Domain"/>
    <property type="match status" value="1"/>
</dbReference>
<evidence type="ECO:0000259" key="27">
    <source>
        <dbReference type="Pfam" id="PF03447"/>
    </source>
</evidence>
<dbReference type="GO" id="GO:0005524">
    <property type="term" value="F:ATP binding"/>
    <property type="evidence" value="ECO:0007669"/>
    <property type="project" value="UniProtKB-KW"/>
</dbReference>
<comment type="similarity">
    <text evidence="6">In the C-terminal section; belongs to the homoserine dehydrogenase family.</text>
</comment>
<keyword evidence="17" id="KW-0520">NAD</keyword>
<dbReference type="GO" id="GO:0009088">
    <property type="term" value="P:threonine biosynthetic process"/>
    <property type="evidence" value="ECO:0007669"/>
    <property type="project" value="UniProtKB-KW"/>
</dbReference>
<name>A0A9P1D4Y0_9DINO</name>
<keyword evidence="33" id="KW-1185">Reference proteome</keyword>
<dbReference type="InterPro" id="IPR006909">
    <property type="entry name" value="Rad21/Rec8_C_eu"/>
</dbReference>
<organism evidence="30">
    <name type="scientific">Cladocopium goreaui</name>
    <dbReference type="NCBI Taxonomy" id="2562237"/>
    <lineage>
        <taxon>Eukaryota</taxon>
        <taxon>Sar</taxon>
        <taxon>Alveolata</taxon>
        <taxon>Dinophyceae</taxon>
        <taxon>Suessiales</taxon>
        <taxon>Symbiodiniaceae</taxon>
        <taxon>Cladocopium</taxon>
    </lineage>
</organism>
<accession>A0A9P1D4Y0</accession>
<feature type="domain" description="Homoserine dehydrogenase catalytic" evidence="26">
    <location>
        <begin position="793"/>
        <end position="988"/>
    </location>
</feature>
<comment type="pathway">
    <text evidence="4">Amino-acid biosynthesis; L-methionine biosynthesis via de novo pathway; L-homoserine from L-aspartate: step 3/3.</text>
</comment>
<dbReference type="InterPro" id="IPR045865">
    <property type="entry name" value="ACT-like_dom_sf"/>
</dbReference>
<dbReference type="InterPro" id="IPR023093">
    <property type="entry name" value="ScpA-like_C"/>
</dbReference>
<dbReference type="InterPro" id="IPR036393">
    <property type="entry name" value="AceGlu_kinase-like_sf"/>
</dbReference>
<protein>
    <submittedName>
        <fullName evidence="32">ACT domain-containing protein</fullName>
    </submittedName>
</protein>
<dbReference type="EMBL" id="CAMXCT030003135">
    <property type="protein sequence ID" value="CAL4789969.1"/>
    <property type="molecule type" value="Genomic_DNA"/>
</dbReference>
<evidence type="ECO:0000256" key="16">
    <source>
        <dbReference type="ARBA" id="ARBA00023002"/>
    </source>
</evidence>
<dbReference type="InterPro" id="IPR001048">
    <property type="entry name" value="Asp/Glu/Uridylate_kinase"/>
</dbReference>
<dbReference type="Pfam" id="PF22468">
    <property type="entry name" value="ACT_9"/>
    <property type="match status" value="2"/>
</dbReference>
<proteinExistence type="inferred from homology"/>
<evidence type="ECO:0000256" key="15">
    <source>
        <dbReference type="ARBA" id="ARBA00022857"/>
    </source>
</evidence>
<keyword evidence="14" id="KW-0067">ATP-binding</keyword>
<dbReference type="EMBL" id="CAMXCT010003135">
    <property type="protein sequence ID" value="CAI4002657.1"/>
    <property type="molecule type" value="Genomic_DNA"/>
</dbReference>
<comment type="catalytic activity">
    <reaction evidence="22">
        <text>L-aspartate + ATP = 4-phospho-L-aspartate + ADP</text>
        <dbReference type="Rhea" id="RHEA:23776"/>
        <dbReference type="ChEBI" id="CHEBI:29991"/>
        <dbReference type="ChEBI" id="CHEBI:30616"/>
        <dbReference type="ChEBI" id="CHEBI:57535"/>
        <dbReference type="ChEBI" id="CHEBI:456216"/>
        <dbReference type="EC" id="2.7.2.4"/>
    </reaction>
    <physiologicalReaction direction="left-to-right" evidence="22">
        <dbReference type="Rhea" id="RHEA:23777"/>
    </physiologicalReaction>
</comment>
<keyword evidence="20" id="KW-0511">Multifunctional enzyme</keyword>
<dbReference type="Gene3D" id="1.10.10.580">
    <property type="entry name" value="Structural maintenance of chromosome 1. Chain E"/>
    <property type="match status" value="1"/>
</dbReference>
<dbReference type="InterPro" id="IPR036291">
    <property type="entry name" value="NAD(P)-bd_dom_sf"/>
</dbReference>
<keyword evidence="15" id="KW-0521">NADP</keyword>
<comment type="pathway">
    <text evidence="2">Amino-acid biosynthesis; L-methionine biosynthesis via de novo pathway; L-homoserine from L-aspartate: step 1/3.</text>
</comment>
<evidence type="ECO:0000259" key="28">
    <source>
        <dbReference type="Pfam" id="PF04824"/>
    </source>
</evidence>
<dbReference type="Pfam" id="PF00742">
    <property type="entry name" value="Homoserine_dh"/>
    <property type="match status" value="1"/>
</dbReference>
<dbReference type="SUPFAM" id="SSF53633">
    <property type="entry name" value="Carbamate kinase-like"/>
    <property type="match status" value="1"/>
</dbReference>